<keyword evidence="5" id="KW-1185">Reference proteome</keyword>
<evidence type="ECO:0000256" key="1">
    <source>
        <dbReference type="SAM" id="MobiDB-lite"/>
    </source>
</evidence>
<accession>A0A2Y9ADX0</accession>
<feature type="transmembrane region" description="Helical" evidence="2">
    <location>
        <begin position="54"/>
        <end position="74"/>
    </location>
</feature>
<organism evidence="4 6">
    <name type="scientific">Jannaschia seohaensis</name>
    <dbReference type="NCBI Taxonomy" id="475081"/>
    <lineage>
        <taxon>Bacteria</taxon>
        <taxon>Pseudomonadati</taxon>
        <taxon>Pseudomonadota</taxon>
        <taxon>Alphaproteobacteria</taxon>
        <taxon>Rhodobacterales</taxon>
        <taxon>Roseobacteraceae</taxon>
        <taxon>Jannaschia</taxon>
    </lineage>
</organism>
<keyword evidence="2" id="KW-0812">Transmembrane</keyword>
<dbReference type="Proteomes" id="UP000251571">
    <property type="component" value="Unassembled WGS sequence"/>
</dbReference>
<dbReference type="Proteomes" id="UP000245839">
    <property type="component" value="Unassembled WGS sequence"/>
</dbReference>
<keyword evidence="2" id="KW-1133">Transmembrane helix</keyword>
<evidence type="ECO:0000313" key="5">
    <source>
        <dbReference type="Proteomes" id="UP000245839"/>
    </source>
</evidence>
<proteinExistence type="predicted"/>
<dbReference type="AlphaFoldDB" id="A0A2Y9ADX0"/>
<keyword evidence="2" id="KW-0472">Membrane</keyword>
<reference evidence="4 6" key="1">
    <citation type="submission" date="2016-10" db="EMBL/GenBank/DDBJ databases">
        <authorList>
            <person name="Cai Z."/>
        </authorList>
    </citation>
    <scope>NUCLEOTIDE SEQUENCE [LARGE SCALE GENOMIC DNA]</scope>
    <source>
        <strain evidence="4 6">DSM 25227</strain>
    </source>
</reference>
<evidence type="ECO:0000313" key="6">
    <source>
        <dbReference type="Proteomes" id="UP000251571"/>
    </source>
</evidence>
<name>A0A2Y9ADX0_9RHOB</name>
<evidence type="ECO:0000313" key="4">
    <source>
        <dbReference type="EMBL" id="SSA41458.1"/>
    </source>
</evidence>
<feature type="region of interest" description="Disordered" evidence="1">
    <location>
        <begin position="84"/>
        <end position="105"/>
    </location>
</feature>
<evidence type="ECO:0000256" key="2">
    <source>
        <dbReference type="SAM" id="Phobius"/>
    </source>
</evidence>
<protein>
    <submittedName>
        <fullName evidence="4">Uncharacterized protein</fullName>
    </submittedName>
</protein>
<gene>
    <name evidence="3" type="ORF">BCF38_102296</name>
    <name evidence="4" type="ORF">SAMN05421539_102296</name>
</gene>
<dbReference type="EMBL" id="QGDJ01000002">
    <property type="protein sequence ID" value="PWJ21048.1"/>
    <property type="molecule type" value="Genomic_DNA"/>
</dbReference>
<reference evidence="3 5" key="2">
    <citation type="submission" date="2018-03" db="EMBL/GenBank/DDBJ databases">
        <title>Genomic Encyclopedia of Archaeal and Bacterial Type Strains, Phase II (KMG-II): from individual species to whole genera.</title>
        <authorList>
            <person name="Goeker M."/>
        </authorList>
    </citation>
    <scope>NUCLEOTIDE SEQUENCE [LARGE SCALE GENOMIC DNA]</scope>
    <source>
        <strain evidence="3 5">DSM 25227</strain>
    </source>
</reference>
<evidence type="ECO:0000313" key="3">
    <source>
        <dbReference type="EMBL" id="PWJ21048.1"/>
    </source>
</evidence>
<dbReference type="EMBL" id="UETC01000002">
    <property type="protein sequence ID" value="SSA41458.1"/>
    <property type="molecule type" value="Genomic_DNA"/>
</dbReference>
<sequence length="105" mass="11154">MEAQFPAVGAETGVSVVCAMCGGLARPAVQGNHCFRTRVGRQVKLLETEMLTDLLLPVLAFGTLLTGVLFALVAQHKTIERMKDPRAPKSTLAADKDSFGTPADV</sequence>